<keyword evidence="2" id="KW-1185">Reference proteome</keyword>
<proteinExistence type="predicted"/>
<reference evidence="1" key="2">
    <citation type="submission" date="2025-09" db="UniProtKB">
        <authorList>
            <consortium name="EnsemblPlants"/>
        </authorList>
    </citation>
    <scope>IDENTIFICATION</scope>
</reference>
<sequence length="533" mass="58004">MQAYRIKTNRHQNIFIFLSRTQPKKKKIMTMSAECTWFALLPIALLLQTAFSSLDFPTGARFAVHLPLIYQPGFTERTTVLEAAGERQPRFAAAVSVEAGTRGYYLCSLVVLLGNVTVWSSDQPIQEFAAGRLCQVELAEDGQLRLTDGAGVAGWWSATAGLGAKTLHLDSRTGNLVLLDDKKHTVWQSFDKPTDKLLQGQWLRLPSYFTVSLTKFSPAFYSVELDGDRIAAYLYFGQGRYSYWELIPSHNRTMAFVGMSESGLTMFDRGRRPVAQISPALKKAEPVRFLALGHDGNLGLYFFDGPNNKFRASYKALAFCELPLACGVHGVCSASGSCTDFSARGVEPAQSGTLVCNATANNSSVAHDMVEVRGVTTVLKAASPLANVTVQQCVDLCLRSCSCAAALYVEDNNGIVTAGSGVCSHYELTAGVREVIGGSDDSPGYRYWVKVLKGRNCREDEEDYSATNAVLTKILIIFGTVDVLGLLLFAGLSVYYFFRPHKRAIDKHVTGEGEGAGHGRGAEEQDGTTNIGG</sequence>
<protein>
    <submittedName>
        <fullName evidence="1">Uncharacterized protein</fullName>
    </submittedName>
</protein>
<accession>A0ACD5VVP1</accession>
<evidence type="ECO:0000313" key="1">
    <source>
        <dbReference type="EnsemblPlants" id="AVESA.00010b.r2.3CG0505860.1.CDS"/>
    </source>
</evidence>
<dbReference type="EnsemblPlants" id="AVESA.00010b.r2.3CG0505860.1">
    <property type="protein sequence ID" value="AVESA.00010b.r2.3CG0505860.1.CDS"/>
    <property type="gene ID" value="AVESA.00010b.r2.3CG0505860"/>
</dbReference>
<organism evidence="1 2">
    <name type="scientific">Avena sativa</name>
    <name type="common">Oat</name>
    <dbReference type="NCBI Taxonomy" id="4498"/>
    <lineage>
        <taxon>Eukaryota</taxon>
        <taxon>Viridiplantae</taxon>
        <taxon>Streptophyta</taxon>
        <taxon>Embryophyta</taxon>
        <taxon>Tracheophyta</taxon>
        <taxon>Spermatophyta</taxon>
        <taxon>Magnoliopsida</taxon>
        <taxon>Liliopsida</taxon>
        <taxon>Poales</taxon>
        <taxon>Poaceae</taxon>
        <taxon>BOP clade</taxon>
        <taxon>Pooideae</taxon>
        <taxon>Poodae</taxon>
        <taxon>Poeae</taxon>
        <taxon>Poeae Chloroplast Group 1 (Aveneae type)</taxon>
        <taxon>Aveninae</taxon>
        <taxon>Avena</taxon>
    </lineage>
</organism>
<reference evidence="1" key="1">
    <citation type="submission" date="2021-05" db="EMBL/GenBank/DDBJ databases">
        <authorList>
            <person name="Scholz U."/>
            <person name="Mascher M."/>
            <person name="Fiebig A."/>
        </authorList>
    </citation>
    <scope>NUCLEOTIDE SEQUENCE [LARGE SCALE GENOMIC DNA]</scope>
</reference>
<evidence type="ECO:0000313" key="2">
    <source>
        <dbReference type="Proteomes" id="UP001732700"/>
    </source>
</evidence>
<dbReference type="Proteomes" id="UP001732700">
    <property type="component" value="Chromosome 3C"/>
</dbReference>
<name>A0ACD5VVP1_AVESA</name>